<dbReference type="Proteomes" id="UP000676428">
    <property type="component" value="Chromosome"/>
</dbReference>
<dbReference type="Gene3D" id="1.20.120.530">
    <property type="entry name" value="GntR ligand-binding domain-like"/>
    <property type="match status" value="1"/>
</dbReference>
<reference evidence="5 6" key="1">
    <citation type="journal article" date="2012" name="Int. J. Syst. Evol. Microbiol.">
        <title>Shewanella dokdonensis sp. nov., isolated from seawater.</title>
        <authorList>
            <person name="Sung H.R."/>
            <person name="Yoon J.H."/>
            <person name="Ghim S.Y."/>
        </authorList>
    </citation>
    <scope>NUCLEOTIDE SEQUENCE [LARGE SCALE GENOMIC DNA]</scope>
    <source>
        <strain evidence="5 6">DSM 23626</strain>
    </source>
</reference>
<keyword evidence="1" id="KW-0805">Transcription regulation</keyword>
<dbReference type="SMART" id="SM00345">
    <property type="entry name" value="HTH_GNTR"/>
    <property type="match status" value="1"/>
</dbReference>
<feature type="domain" description="HTH gntR-type" evidence="4">
    <location>
        <begin position="12"/>
        <end position="79"/>
    </location>
</feature>
<dbReference type="PANTHER" id="PTHR43537:SF5">
    <property type="entry name" value="UXU OPERON TRANSCRIPTIONAL REGULATOR"/>
    <property type="match status" value="1"/>
</dbReference>
<evidence type="ECO:0000313" key="5">
    <source>
        <dbReference type="EMBL" id="QVK22309.1"/>
    </source>
</evidence>
<evidence type="ECO:0000313" key="6">
    <source>
        <dbReference type="Proteomes" id="UP000676428"/>
    </source>
</evidence>
<gene>
    <name evidence="5" type="ORF">KHX94_12910</name>
</gene>
<dbReference type="InterPro" id="IPR011711">
    <property type="entry name" value="GntR_C"/>
</dbReference>
<dbReference type="Pfam" id="PF07729">
    <property type="entry name" value="FCD"/>
    <property type="match status" value="1"/>
</dbReference>
<keyword evidence="3" id="KW-0804">Transcription</keyword>
<dbReference type="SUPFAM" id="SSF48008">
    <property type="entry name" value="GntR ligand-binding domain-like"/>
    <property type="match status" value="1"/>
</dbReference>
<dbReference type="InterPro" id="IPR008920">
    <property type="entry name" value="TF_FadR/GntR_C"/>
</dbReference>
<evidence type="ECO:0000256" key="3">
    <source>
        <dbReference type="ARBA" id="ARBA00023163"/>
    </source>
</evidence>
<dbReference type="RefSeq" id="WP_213680965.1">
    <property type="nucleotide sequence ID" value="NZ_CP074572.1"/>
</dbReference>
<name>A0ABX8DC16_9GAMM</name>
<dbReference type="EMBL" id="CP074572">
    <property type="protein sequence ID" value="QVK22309.1"/>
    <property type="molecule type" value="Genomic_DNA"/>
</dbReference>
<evidence type="ECO:0000259" key="4">
    <source>
        <dbReference type="PROSITE" id="PS50949"/>
    </source>
</evidence>
<protein>
    <submittedName>
        <fullName evidence="5">GntR family transcriptional regulator</fullName>
    </submittedName>
</protein>
<dbReference type="InterPro" id="IPR036390">
    <property type="entry name" value="WH_DNA-bd_sf"/>
</dbReference>
<dbReference type="SUPFAM" id="SSF46785">
    <property type="entry name" value="Winged helix' DNA-binding domain"/>
    <property type="match status" value="1"/>
</dbReference>
<dbReference type="Gene3D" id="1.10.10.10">
    <property type="entry name" value="Winged helix-like DNA-binding domain superfamily/Winged helix DNA-binding domain"/>
    <property type="match status" value="1"/>
</dbReference>
<sequence>MITLTDSAPRSLSQAERAYRELREAVFAFRLLPGDRFTESDVARQLGCSRTPVREALTRLQNENLVKCYFRSGWEVVPIDFTVFTNLYETRSLIEVHAVEQLCLGADARVDRGVIDRLGLLWRLPKAEQVTDISQAAALDEDFHLELVRAAGNDELVAILSNITARIRIMRRLDFEFDRRIYQTYDEHVALLDLIAAGRTVAAKAYISEHIEDGHREVSRITVQRLQQARVKSLG</sequence>
<proteinExistence type="predicted"/>
<dbReference type="SMART" id="SM00895">
    <property type="entry name" value="FCD"/>
    <property type="match status" value="1"/>
</dbReference>
<evidence type="ECO:0000256" key="1">
    <source>
        <dbReference type="ARBA" id="ARBA00023015"/>
    </source>
</evidence>
<accession>A0ABX8DC16</accession>
<keyword evidence="6" id="KW-1185">Reference proteome</keyword>
<dbReference type="PROSITE" id="PS50949">
    <property type="entry name" value="HTH_GNTR"/>
    <property type="match status" value="1"/>
</dbReference>
<dbReference type="InterPro" id="IPR000524">
    <property type="entry name" value="Tscrpt_reg_HTH_GntR"/>
</dbReference>
<evidence type="ECO:0000256" key="2">
    <source>
        <dbReference type="ARBA" id="ARBA00023125"/>
    </source>
</evidence>
<dbReference type="PANTHER" id="PTHR43537">
    <property type="entry name" value="TRANSCRIPTIONAL REGULATOR, GNTR FAMILY"/>
    <property type="match status" value="1"/>
</dbReference>
<organism evidence="5 6">
    <name type="scientific">Shewanella dokdonensis</name>
    <dbReference type="NCBI Taxonomy" id="712036"/>
    <lineage>
        <taxon>Bacteria</taxon>
        <taxon>Pseudomonadati</taxon>
        <taxon>Pseudomonadota</taxon>
        <taxon>Gammaproteobacteria</taxon>
        <taxon>Alteromonadales</taxon>
        <taxon>Shewanellaceae</taxon>
        <taxon>Shewanella</taxon>
    </lineage>
</organism>
<keyword evidence="2" id="KW-0238">DNA-binding</keyword>
<dbReference type="InterPro" id="IPR036388">
    <property type="entry name" value="WH-like_DNA-bd_sf"/>
</dbReference>
<dbReference type="Pfam" id="PF00392">
    <property type="entry name" value="GntR"/>
    <property type="match status" value="1"/>
</dbReference>